<evidence type="ECO:0000313" key="10">
    <source>
        <dbReference type="EMBL" id="MBB6332587.1"/>
    </source>
</evidence>
<reference evidence="10 11" key="1">
    <citation type="submission" date="2020-08" db="EMBL/GenBank/DDBJ databases">
        <title>Functional genomics of gut bacteria from endangered species of beetles.</title>
        <authorList>
            <person name="Carlos-Shanley C."/>
        </authorList>
    </citation>
    <scope>NUCLEOTIDE SEQUENCE [LARGE SCALE GENOMIC DNA]</scope>
    <source>
        <strain evidence="10 11">S00068</strain>
    </source>
</reference>
<evidence type="ECO:0000256" key="7">
    <source>
        <dbReference type="ARBA" id="ARBA00022840"/>
    </source>
</evidence>
<evidence type="ECO:0000256" key="8">
    <source>
        <dbReference type="HAMAP-Rule" id="MF_00145"/>
    </source>
</evidence>
<feature type="binding site" evidence="8">
    <location>
        <begin position="57"/>
        <end position="59"/>
    </location>
    <ligand>
        <name>substrate</name>
    </ligand>
</feature>
<dbReference type="InterPro" id="IPR001576">
    <property type="entry name" value="Phosphoglycerate_kinase"/>
</dbReference>
<dbReference type="PIRSF" id="PIRSF000724">
    <property type="entry name" value="Pgk"/>
    <property type="match status" value="1"/>
</dbReference>
<dbReference type="EC" id="2.7.2.3" evidence="3 8"/>
<dbReference type="HAMAP" id="MF_00145">
    <property type="entry name" value="Phosphoglyc_kinase"/>
    <property type="match status" value="1"/>
</dbReference>
<dbReference type="PRINTS" id="PR00477">
    <property type="entry name" value="PHGLYCKINASE"/>
</dbReference>
<feature type="binding site" evidence="8">
    <location>
        <position position="73"/>
    </location>
    <ligand>
        <name>substrate</name>
    </ligand>
</feature>
<feature type="binding site" evidence="8">
    <location>
        <begin position="96"/>
        <end position="99"/>
    </location>
    <ligand>
        <name>substrate</name>
    </ligand>
</feature>
<evidence type="ECO:0000256" key="5">
    <source>
        <dbReference type="ARBA" id="ARBA00022741"/>
    </source>
</evidence>
<feature type="binding site" evidence="8">
    <location>
        <position position="240"/>
    </location>
    <ligand>
        <name>ATP</name>
        <dbReference type="ChEBI" id="CHEBI:30616"/>
    </ligand>
</feature>
<keyword evidence="8" id="KW-0324">Glycolysis</keyword>
<accession>A0ABR6Q3P9</accession>
<dbReference type="SUPFAM" id="SSF53748">
    <property type="entry name" value="Phosphoglycerate kinase"/>
    <property type="match status" value="1"/>
</dbReference>
<dbReference type="Gene3D" id="3.40.50.1260">
    <property type="entry name" value="Phosphoglycerate kinase, N-terminal domain"/>
    <property type="match status" value="2"/>
</dbReference>
<dbReference type="InterPro" id="IPR015824">
    <property type="entry name" value="Phosphoglycerate_kinase_N"/>
</dbReference>
<protein>
    <recommendedName>
        <fullName evidence="3 8">Phosphoglycerate kinase</fullName>
        <ecNumber evidence="3 8">2.7.2.3</ecNumber>
    </recommendedName>
</protein>
<dbReference type="InterPro" id="IPR036043">
    <property type="entry name" value="Phosphoglycerate_kinase_sf"/>
</dbReference>
<dbReference type="EMBL" id="JACHKS010000002">
    <property type="protein sequence ID" value="MBB6332587.1"/>
    <property type="molecule type" value="Genomic_DNA"/>
</dbReference>
<comment type="subunit">
    <text evidence="8">Monomer.</text>
</comment>
<organism evidence="10 11">
    <name type="scientific">Chryseobacterium sediminis</name>
    <dbReference type="NCBI Taxonomy" id="1679494"/>
    <lineage>
        <taxon>Bacteria</taxon>
        <taxon>Pseudomonadati</taxon>
        <taxon>Bacteroidota</taxon>
        <taxon>Flavobacteriia</taxon>
        <taxon>Flavobacteriales</taxon>
        <taxon>Weeksellaceae</taxon>
        <taxon>Chryseobacterium group</taxon>
        <taxon>Chryseobacterium</taxon>
    </lineage>
</organism>
<feature type="binding site" evidence="8">
    <location>
        <position position="362"/>
    </location>
    <ligand>
        <name>ATP</name>
        <dbReference type="ChEBI" id="CHEBI:30616"/>
    </ligand>
</feature>
<evidence type="ECO:0000256" key="4">
    <source>
        <dbReference type="ARBA" id="ARBA00022679"/>
    </source>
</evidence>
<keyword evidence="4 8" id="KW-0808">Transferase</keyword>
<comment type="pathway">
    <text evidence="8">Carbohydrate degradation; glycolysis; pyruvate from D-glyceraldehyde 3-phosphate: step 2/5.</text>
</comment>
<comment type="similarity">
    <text evidence="2 8 9">Belongs to the phosphoglycerate kinase family.</text>
</comment>
<dbReference type="PANTHER" id="PTHR11406:SF23">
    <property type="entry name" value="PHOSPHOGLYCERATE KINASE 1, CHLOROPLASTIC-RELATED"/>
    <property type="match status" value="1"/>
</dbReference>
<feature type="binding site" evidence="8">
    <location>
        <position position="331"/>
    </location>
    <ligand>
        <name>ATP</name>
        <dbReference type="ChEBI" id="CHEBI:30616"/>
    </ligand>
</feature>
<evidence type="ECO:0000256" key="9">
    <source>
        <dbReference type="RuleBase" id="RU000532"/>
    </source>
</evidence>
<dbReference type="GO" id="GO:0004618">
    <property type="term" value="F:phosphoglycerate kinase activity"/>
    <property type="evidence" value="ECO:0007669"/>
    <property type="project" value="UniProtKB-EC"/>
</dbReference>
<gene>
    <name evidence="8" type="primary">pgk</name>
    <name evidence="10" type="ORF">HNP24_003579</name>
</gene>
<keyword evidence="11" id="KW-1185">Reference proteome</keyword>
<keyword evidence="6 8" id="KW-0418">Kinase</keyword>
<comment type="catalytic activity">
    <reaction evidence="1 8 9">
        <text>(2R)-3-phosphoglycerate + ATP = (2R)-3-phospho-glyceroyl phosphate + ADP</text>
        <dbReference type="Rhea" id="RHEA:14801"/>
        <dbReference type="ChEBI" id="CHEBI:30616"/>
        <dbReference type="ChEBI" id="CHEBI:57604"/>
        <dbReference type="ChEBI" id="CHEBI:58272"/>
        <dbReference type="ChEBI" id="CHEBI:456216"/>
        <dbReference type="EC" id="2.7.2.3"/>
    </reaction>
</comment>
<dbReference type="Proteomes" id="UP000587367">
    <property type="component" value="Unassembled WGS sequence"/>
</dbReference>
<comment type="caution">
    <text evidence="10">The sequence shown here is derived from an EMBL/GenBank/DDBJ whole genome shotgun (WGS) entry which is preliminary data.</text>
</comment>
<dbReference type="PANTHER" id="PTHR11406">
    <property type="entry name" value="PHOSPHOGLYCERATE KINASE"/>
    <property type="match status" value="1"/>
</dbReference>
<dbReference type="Pfam" id="PF00162">
    <property type="entry name" value="PGK"/>
    <property type="match status" value="1"/>
</dbReference>
<feature type="binding site" evidence="8">
    <location>
        <begin position="391"/>
        <end position="394"/>
    </location>
    <ligand>
        <name>ATP</name>
        <dbReference type="ChEBI" id="CHEBI:30616"/>
    </ligand>
</feature>
<feature type="binding site" evidence="8">
    <location>
        <position position="155"/>
    </location>
    <ligand>
        <name>substrate</name>
    </ligand>
</feature>
<comment type="subcellular location">
    <subcellularLocation>
        <location evidence="8">Cytoplasm</location>
    </subcellularLocation>
</comment>
<keyword evidence="7 8" id="KW-0067">ATP-binding</keyword>
<evidence type="ECO:0000256" key="1">
    <source>
        <dbReference type="ARBA" id="ARBA00000642"/>
    </source>
</evidence>
<dbReference type="CDD" id="cd00318">
    <property type="entry name" value="Phosphoglycerate_kinase"/>
    <property type="match status" value="1"/>
</dbReference>
<keyword evidence="5 8" id="KW-0547">Nucleotide-binding</keyword>
<proteinExistence type="inferred from homology"/>
<evidence type="ECO:0000256" key="6">
    <source>
        <dbReference type="ARBA" id="ARBA00022777"/>
    </source>
</evidence>
<feature type="binding site" evidence="8">
    <location>
        <position position="188"/>
    </location>
    <ligand>
        <name>substrate</name>
    </ligand>
</feature>
<keyword evidence="8" id="KW-0963">Cytoplasm</keyword>
<sequence>MKQKFNEIYEITFAGFTEKQTGVWALEFHLTQKKINLFMKTINDFNFKDKKALVRVDFNVPQDDQLKVTDNTRIVAVKPTVEKILNDGGSVILITHLGRPKGEVKDEFSLKHILGEVSAVLGQEVKFVDECIGEKAEQAAAELKPGEILLLENVRFHNEEEKGDAGFAEKLSKLGDAYVNDAFGTAHRAHASTAVIAQYFPSTKYFGLLMANELQAIDKVLKSGERPVTAILGGSKVSTKITIIENILPAVDNLIIGGGMAFTFIKALGGKIGNSLVEEDKLPLALEILGKAKEHKVKVYLPSDAIIAESFSNDVERKEADIYAIPEGWMGLDAGHKSRDQFNDVLLNSRTILWNGPIGVFEMSNFAGGTVALGESIAEATRLGAFSLVGGGDSVAFVKQFGYADQVSYVSTGGGAMLESLEGLELPGVAAINN</sequence>
<name>A0ABR6Q3P9_9FLAO</name>
<evidence type="ECO:0000256" key="2">
    <source>
        <dbReference type="ARBA" id="ARBA00008982"/>
    </source>
</evidence>
<evidence type="ECO:0000313" key="11">
    <source>
        <dbReference type="Proteomes" id="UP000587367"/>
    </source>
</evidence>
<evidence type="ECO:0000256" key="3">
    <source>
        <dbReference type="ARBA" id="ARBA00013061"/>
    </source>
</evidence>